<dbReference type="OrthoDB" id="144773at2"/>
<accession>A7NI26</accession>
<evidence type="ECO:0000256" key="1">
    <source>
        <dbReference type="ARBA" id="ARBA00004141"/>
    </source>
</evidence>
<dbReference type="Proteomes" id="UP000000263">
    <property type="component" value="Chromosome"/>
</dbReference>
<feature type="transmembrane region" description="Helical" evidence="6">
    <location>
        <begin position="110"/>
        <end position="132"/>
    </location>
</feature>
<dbReference type="InterPro" id="IPR004896">
    <property type="entry name" value="PucC-rel"/>
</dbReference>
<comment type="subcellular location">
    <subcellularLocation>
        <location evidence="1">Membrane</location>
        <topology evidence="1">Multi-pass membrane protein</topology>
    </subcellularLocation>
</comment>
<dbReference type="EMBL" id="CP000804">
    <property type="protein sequence ID" value="ABU57126.1"/>
    <property type="molecule type" value="Genomic_DNA"/>
</dbReference>
<dbReference type="PIRSF" id="PIRSF016565">
    <property type="entry name" value="PucC"/>
    <property type="match status" value="1"/>
</dbReference>
<dbReference type="KEGG" id="rca:Rcas_1022"/>
<dbReference type="RefSeq" id="WP_012119556.1">
    <property type="nucleotide sequence ID" value="NC_009767.1"/>
</dbReference>
<feature type="transmembrane region" description="Helical" evidence="6">
    <location>
        <begin position="172"/>
        <end position="194"/>
    </location>
</feature>
<dbReference type="Gene3D" id="1.20.1250.20">
    <property type="entry name" value="MFS general substrate transporter like domains"/>
    <property type="match status" value="1"/>
</dbReference>
<comment type="similarity">
    <text evidence="2">Belongs to the PucC family.</text>
</comment>
<feature type="transmembrane region" description="Helical" evidence="6">
    <location>
        <begin position="316"/>
        <end position="338"/>
    </location>
</feature>
<evidence type="ECO:0000256" key="2">
    <source>
        <dbReference type="ARBA" id="ARBA00008412"/>
    </source>
</evidence>
<dbReference type="InterPro" id="IPR026036">
    <property type="entry name" value="PucC"/>
</dbReference>
<dbReference type="PANTHER" id="PTHR23538">
    <property type="entry name" value="44.5 KD BACTERIOCHLOROPHYLL SYNTHASE SUBUNIT"/>
    <property type="match status" value="1"/>
</dbReference>
<feature type="transmembrane region" description="Helical" evidence="6">
    <location>
        <begin position="289"/>
        <end position="310"/>
    </location>
</feature>
<keyword evidence="3 6" id="KW-0812">Transmembrane</keyword>
<feature type="transmembrane region" description="Helical" evidence="6">
    <location>
        <begin position="215"/>
        <end position="239"/>
    </location>
</feature>
<dbReference type="GO" id="GO:0016020">
    <property type="term" value="C:membrane"/>
    <property type="evidence" value="ECO:0007669"/>
    <property type="project" value="UniProtKB-SubCell"/>
</dbReference>
<evidence type="ECO:0000313" key="8">
    <source>
        <dbReference type="Proteomes" id="UP000000263"/>
    </source>
</evidence>
<evidence type="ECO:0000313" key="7">
    <source>
        <dbReference type="EMBL" id="ABU57126.1"/>
    </source>
</evidence>
<dbReference type="InterPro" id="IPR036259">
    <property type="entry name" value="MFS_trans_sf"/>
</dbReference>
<sequence length="434" mass="45929">MRWTTIFRLGLINVAVALTAVPIESTLNRVMISELRLPASLVALLIALPYAFSPIQIWIGSFSDRHPLLGLRRTPYTVIGLLLCAGGSALSPTAAFAMAENFWAGLPLGLLAFGAWGMGFNFATVSYLSLATDLSGEEHRARTVGVMWFMLIVSVIIAGVSLSRMLRDYTPAALFTAFYGVCAVALLIGIAALWGLEARDDEAAPAERRSFAQMIATVAGTPQARLFFIYLVLLLIAILGQDVLLEPFAADVFGVPVEVTTRYTSIWGAALLVGLLATSPLARRRGKPFAAAIGGTLVAIGLVLIALTGILGMPEIFTPSLILFGFGSGVSTAANLALMLDMTIPGQIGAFVGAWGVANSMARLLGTVLSGVTRDILTDLFNDRMPGYVIVFLLQAAAMAASLALLPRISTARFRHEMAPSARELAALAGEAQG</sequence>
<feature type="transmembrane region" description="Helical" evidence="6">
    <location>
        <begin position="259"/>
        <end position="277"/>
    </location>
</feature>
<reference evidence="7 8" key="1">
    <citation type="submission" date="2007-08" db="EMBL/GenBank/DDBJ databases">
        <title>Complete sequence of Roseiflexus castenholzii DSM 13941.</title>
        <authorList>
            <consortium name="US DOE Joint Genome Institute"/>
            <person name="Copeland A."/>
            <person name="Lucas S."/>
            <person name="Lapidus A."/>
            <person name="Barry K."/>
            <person name="Glavina del Rio T."/>
            <person name="Dalin E."/>
            <person name="Tice H."/>
            <person name="Pitluck S."/>
            <person name="Thompson L.S."/>
            <person name="Brettin T."/>
            <person name="Bruce D."/>
            <person name="Detter J.C."/>
            <person name="Han C."/>
            <person name="Tapia R."/>
            <person name="Schmutz J."/>
            <person name="Larimer F."/>
            <person name="Land M."/>
            <person name="Hauser L."/>
            <person name="Kyrpides N."/>
            <person name="Mikhailova N."/>
            <person name="Bryant D.A."/>
            <person name="Hanada S."/>
            <person name="Tsukatani Y."/>
            <person name="Richardson P."/>
        </authorList>
    </citation>
    <scope>NUCLEOTIDE SEQUENCE [LARGE SCALE GENOMIC DNA]</scope>
    <source>
        <strain evidence="8">DSM 13941 / HLO8</strain>
    </source>
</reference>
<dbReference type="CDD" id="cd06176">
    <property type="entry name" value="MFS_BCD_PucC-like"/>
    <property type="match status" value="1"/>
</dbReference>
<feature type="transmembrane region" description="Helical" evidence="6">
    <location>
        <begin position="74"/>
        <end position="98"/>
    </location>
</feature>
<evidence type="ECO:0000256" key="3">
    <source>
        <dbReference type="ARBA" id="ARBA00022692"/>
    </source>
</evidence>
<evidence type="ECO:0000256" key="6">
    <source>
        <dbReference type="SAM" id="Phobius"/>
    </source>
</evidence>
<dbReference type="SUPFAM" id="SSF103473">
    <property type="entry name" value="MFS general substrate transporter"/>
    <property type="match status" value="1"/>
</dbReference>
<dbReference type="STRING" id="383372.Rcas_1022"/>
<feature type="transmembrane region" description="Helical" evidence="6">
    <location>
        <begin position="385"/>
        <end position="406"/>
    </location>
</feature>
<dbReference type="PANTHER" id="PTHR23538:SF1">
    <property type="entry name" value="44.5 KD BACTERIOCHLOROPHYLL SYNTHASE SUBUNIT"/>
    <property type="match status" value="1"/>
</dbReference>
<feature type="transmembrane region" description="Helical" evidence="6">
    <location>
        <begin position="41"/>
        <end position="62"/>
    </location>
</feature>
<gene>
    <name evidence="7" type="ordered locus">Rcas_1022</name>
</gene>
<evidence type="ECO:0000256" key="4">
    <source>
        <dbReference type="ARBA" id="ARBA00022989"/>
    </source>
</evidence>
<dbReference type="AlphaFoldDB" id="A7NI26"/>
<keyword evidence="4 6" id="KW-1133">Transmembrane helix</keyword>
<keyword evidence="5 6" id="KW-0472">Membrane</keyword>
<dbReference type="Pfam" id="PF03209">
    <property type="entry name" value="PUCC"/>
    <property type="match status" value="1"/>
</dbReference>
<dbReference type="HOGENOM" id="CLU_030017_1_0_0"/>
<name>A7NI26_ROSCS</name>
<proteinExistence type="inferred from homology"/>
<feature type="transmembrane region" description="Helical" evidence="6">
    <location>
        <begin position="144"/>
        <end position="166"/>
    </location>
</feature>
<organism evidence="7 8">
    <name type="scientific">Roseiflexus castenholzii (strain DSM 13941 / HLO8)</name>
    <dbReference type="NCBI Taxonomy" id="383372"/>
    <lineage>
        <taxon>Bacteria</taxon>
        <taxon>Bacillati</taxon>
        <taxon>Chloroflexota</taxon>
        <taxon>Chloroflexia</taxon>
        <taxon>Chloroflexales</taxon>
        <taxon>Roseiflexineae</taxon>
        <taxon>Roseiflexaceae</taxon>
        <taxon>Roseiflexus</taxon>
    </lineage>
</organism>
<dbReference type="eggNOG" id="COG2211">
    <property type="taxonomic scope" value="Bacteria"/>
</dbReference>
<feature type="transmembrane region" description="Helical" evidence="6">
    <location>
        <begin position="350"/>
        <end position="373"/>
    </location>
</feature>
<evidence type="ECO:0000256" key="5">
    <source>
        <dbReference type="ARBA" id="ARBA00023136"/>
    </source>
</evidence>
<protein>
    <submittedName>
        <fullName evidence="7">PUCC protein</fullName>
    </submittedName>
</protein>
<keyword evidence="8" id="KW-1185">Reference proteome</keyword>